<accession>A0A107ZQ28</accession>
<name>A0A107ZQ28_9BURK</name>
<dbReference type="SUPFAM" id="SSF56935">
    <property type="entry name" value="Porins"/>
    <property type="match status" value="1"/>
</dbReference>
<evidence type="ECO:0000256" key="1">
    <source>
        <dbReference type="ARBA" id="ARBA00004571"/>
    </source>
</evidence>
<evidence type="ECO:0000256" key="3">
    <source>
        <dbReference type="ARBA" id="ARBA00022448"/>
    </source>
</evidence>
<evidence type="ECO:0000256" key="6">
    <source>
        <dbReference type="ARBA" id="ARBA00023077"/>
    </source>
</evidence>
<dbReference type="PANTHER" id="PTHR47234">
    <property type="match status" value="1"/>
</dbReference>
<gene>
    <name evidence="14" type="ORF">WT44_06220</name>
</gene>
<evidence type="ECO:0000256" key="11">
    <source>
        <dbReference type="RuleBase" id="RU003357"/>
    </source>
</evidence>
<dbReference type="GO" id="GO:0009279">
    <property type="term" value="C:cell outer membrane"/>
    <property type="evidence" value="ECO:0007669"/>
    <property type="project" value="UniProtKB-SubCell"/>
</dbReference>
<evidence type="ECO:0000259" key="12">
    <source>
        <dbReference type="Pfam" id="PF00593"/>
    </source>
</evidence>
<keyword evidence="7 10" id="KW-0472">Membrane</keyword>
<dbReference type="GeneID" id="93058209"/>
<evidence type="ECO:0000259" key="13">
    <source>
        <dbReference type="Pfam" id="PF07715"/>
    </source>
</evidence>
<comment type="subcellular location">
    <subcellularLocation>
        <location evidence="1 10">Cell outer membrane</location>
        <topology evidence="1 10">Multi-pass membrane protein</topology>
    </subcellularLocation>
</comment>
<evidence type="ECO:0000256" key="4">
    <source>
        <dbReference type="ARBA" id="ARBA00022452"/>
    </source>
</evidence>
<reference evidence="14 15" key="1">
    <citation type="submission" date="2015-11" db="EMBL/GenBank/DDBJ databases">
        <title>Expanding the genomic diversity of Burkholderia species for the development of highly accurate diagnostics.</title>
        <authorList>
            <person name="Sahl J."/>
            <person name="Keim P."/>
            <person name="Wagner D."/>
        </authorList>
    </citation>
    <scope>NUCLEOTIDE SEQUENCE [LARGE SCALE GENOMIC DNA]</scope>
    <source>
        <strain evidence="14 15">MSMB1960WGS</strain>
    </source>
</reference>
<dbReference type="Gene3D" id="2.170.130.10">
    <property type="entry name" value="TonB-dependent receptor, plug domain"/>
    <property type="match status" value="1"/>
</dbReference>
<dbReference type="CDD" id="cd01347">
    <property type="entry name" value="ligand_gated_channel"/>
    <property type="match status" value="1"/>
</dbReference>
<evidence type="ECO:0000256" key="8">
    <source>
        <dbReference type="ARBA" id="ARBA00023170"/>
    </source>
</evidence>
<keyword evidence="4 10" id="KW-1134">Transmembrane beta strand</keyword>
<feature type="domain" description="TonB-dependent receptor-like beta-barrel" evidence="12">
    <location>
        <begin position="300"/>
        <end position="773"/>
    </location>
</feature>
<dbReference type="InterPro" id="IPR037066">
    <property type="entry name" value="Plug_dom_sf"/>
</dbReference>
<dbReference type="InterPro" id="IPR039426">
    <property type="entry name" value="TonB-dep_rcpt-like"/>
</dbReference>
<evidence type="ECO:0000256" key="5">
    <source>
        <dbReference type="ARBA" id="ARBA00022692"/>
    </source>
</evidence>
<dbReference type="RefSeq" id="WP_060149426.1">
    <property type="nucleotide sequence ID" value="NZ_CP156687.1"/>
</dbReference>
<keyword evidence="8" id="KW-0675">Receptor</keyword>
<comment type="caution">
    <text evidence="14">The sequence shown here is derived from an EMBL/GenBank/DDBJ whole genome shotgun (WGS) entry which is preliminary data.</text>
</comment>
<dbReference type="Gene3D" id="2.40.170.20">
    <property type="entry name" value="TonB-dependent receptor, beta-barrel domain"/>
    <property type="match status" value="1"/>
</dbReference>
<dbReference type="InterPro" id="IPR012910">
    <property type="entry name" value="Plug_dom"/>
</dbReference>
<dbReference type="PANTHER" id="PTHR47234:SF3">
    <property type="entry name" value="SECRETIN_TONB SHORT N-TERMINAL DOMAIN-CONTAINING PROTEIN"/>
    <property type="match status" value="1"/>
</dbReference>
<keyword evidence="3 10" id="KW-0813">Transport</keyword>
<dbReference type="STRING" id="1503054.WT74_18680"/>
<dbReference type="PROSITE" id="PS52016">
    <property type="entry name" value="TONB_DEPENDENT_REC_3"/>
    <property type="match status" value="1"/>
</dbReference>
<dbReference type="Proteomes" id="UP000068603">
    <property type="component" value="Unassembled WGS sequence"/>
</dbReference>
<protein>
    <recommendedName>
        <fullName evidence="16">TonB-dependent receptor</fullName>
    </recommendedName>
</protein>
<feature type="domain" description="TonB-dependent receptor plug" evidence="13">
    <location>
        <begin position="82"/>
        <end position="200"/>
    </location>
</feature>
<dbReference type="InterPro" id="IPR036942">
    <property type="entry name" value="Beta-barrel_TonB_sf"/>
</dbReference>
<dbReference type="Pfam" id="PF00593">
    <property type="entry name" value="TonB_dep_Rec_b-barrel"/>
    <property type="match status" value="1"/>
</dbReference>
<organism evidence="14">
    <name type="scientific">Burkholderia stagnalis</name>
    <dbReference type="NCBI Taxonomy" id="1503054"/>
    <lineage>
        <taxon>Bacteria</taxon>
        <taxon>Pseudomonadati</taxon>
        <taxon>Pseudomonadota</taxon>
        <taxon>Betaproteobacteria</taxon>
        <taxon>Burkholderiales</taxon>
        <taxon>Burkholderiaceae</taxon>
        <taxon>Burkholderia</taxon>
        <taxon>Burkholderia cepacia complex</taxon>
    </lineage>
</organism>
<evidence type="ECO:0000313" key="14">
    <source>
        <dbReference type="EMBL" id="KWA66647.1"/>
    </source>
</evidence>
<evidence type="ECO:0000256" key="7">
    <source>
        <dbReference type="ARBA" id="ARBA00023136"/>
    </source>
</evidence>
<evidence type="ECO:0000256" key="10">
    <source>
        <dbReference type="PROSITE-ProRule" id="PRU01360"/>
    </source>
</evidence>
<sequence>MQLRSIGNDRTSAKGWRGSRVHALALAAGWLASGGAAWAQSVPAANGRGADAGAANGAWVAGSVQDVVVTTGTRETAKKAGDSANPVDVIGGEALRSTGQTNLRDALVQLSPSVARQALGGDAANLTSALTLRGLSPDHVLVLVNGKRRHSTANISLDKGPQQGSTGVDVDLIPVGAVDRIEILRDGASAQYGSDAIAGVINIILKSDYKGGELSNTTGQTYRGDGLAQNNAANIGLRLGDAGFLDLSAEYNRQNHTVRTGADPRTGRDDNLILGSPASTREAVAFNAGYLLDGGVQLYGFGTYAHRDGSSYQNFRLPSVLPKIYPNGFTPQETISENDYSITAGVKGDRLFGWAWDLSTTYGSDNVNIGMVNSANTSLFADTGATPTRFHLSNFQNTQWTNNLDLSRAFRLPLLPAPLNVSVGVEHRHESYSVGAGDAASTYGGGTQALPGLSSISALSASREVLGAYADLATKLAPNWQVDLAGRFEHYNDVGSTANGKLSTRYDITPAIAVRGSVGTGFRAPSLAEQNFTNLNISPFSANGLLAANSAAARSLGAVPLKPEKSTNIDVGLVLNPLPKLNVTIDAYQIDIRDRIVQGGTYSGQTAIDALTRAGVTLPSGLSAVTANYFTNGANTRTRGLDIVATYHSDFASWGKVDWDLGVNFNTTSATRVGSDANGNTLLDAQQIGYLVASTPKNKIIVGGTWRLDKWAVTLHETRFGATSGEESYWSGPNAFSTTRFAHFSNTPKFITDVEVRYAVTRKFELAIGANNLFNVYPSKLPAENQLLGNQYDTYSSQIGVSGGFYYLRARYLL</sequence>
<evidence type="ECO:0000256" key="9">
    <source>
        <dbReference type="ARBA" id="ARBA00023237"/>
    </source>
</evidence>
<evidence type="ECO:0008006" key="16">
    <source>
        <dbReference type="Google" id="ProtNLM"/>
    </source>
</evidence>
<keyword evidence="5 10" id="KW-0812">Transmembrane</keyword>
<evidence type="ECO:0000256" key="2">
    <source>
        <dbReference type="ARBA" id="ARBA00009810"/>
    </source>
</evidence>
<keyword evidence="9 10" id="KW-0998">Cell outer membrane</keyword>
<evidence type="ECO:0000313" key="15">
    <source>
        <dbReference type="Proteomes" id="UP000068603"/>
    </source>
</evidence>
<dbReference type="Pfam" id="PF07715">
    <property type="entry name" value="Plug"/>
    <property type="match status" value="1"/>
</dbReference>
<keyword evidence="6 11" id="KW-0798">TonB box</keyword>
<dbReference type="AlphaFoldDB" id="A0A107ZQ28"/>
<dbReference type="InterPro" id="IPR000531">
    <property type="entry name" value="Beta-barrel_TonB"/>
</dbReference>
<proteinExistence type="inferred from homology"/>
<comment type="similarity">
    <text evidence="2 10 11">Belongs to the TonB-dependent receptor family.</text>
</comment>
<dbReference type="EMBL" id="LPHB01000019">
    <property type="protein sequence ID" value="KWA66647.1"/>
    <property type="molecule type" value="Genomic_DNA"/>
</dbReference>